<proteinExistence type="predicted"/>
<name>A0AAW1DXP1_ZOAVI</name>
<comment type="caution">
    <text evidence="2">The sequence shown here is derived from an EMBL/GenBank/DDBJ whole genome shotgun (WGS) entry which is preliminary data.</text>
</comment>
<organism evidence="2 3">
    <name type="scientific">Zoarces viviparus</name>
    <name type="common">Viviparous eelpout</name>
    <name type="synonym">Blennius viviparus</name>
    <dbReference type="NCBI Taxonomy" id="48416"/>
    <lineage>
        <taxon>Eukaryota</taxon>
        <taxon>Metazoa</taxon>
        <taxon>Chordata</taxon>
        <taxon>Craniata</taxon>
        <taxon>Vertebrata</taxon>
        <taxon>Euteleostomi</taxon>
        <taxon>Actinopterygii</taxon>
        <taxon>Neopterygii</taxon>
        <taxon>Teleostei</taxon>
        <taxon>Neoteleostei</taxon>
        <taxon>Acanthomorphata</taxon>
        <taxon>Eupercaria</taxon>
        <taxon>Perciformes</taxon>
        <taxon>Cottioidei</taxon>
        <taxon>Zoarcales</taxon>
        <taxon>Zoarcidae</taxon>
        <taxon>Zoarcinae</taxon>
        <taxon>Zoarces</taxon>
    </lineage>
</organism>
<dbReference type="AlphaFoldDB" id="A0AAW1DXP1"/>
<feature type="compositionally biased region" description="Polar residues" evidence="1">
    <location>
        <begin position="78"/>
        <end position="87"/>
    </location>
</feature>
<dbReference type="Proteomes" id="UP001488805">
    <property type="component" value="Unassembled WGS sequence"/>
</dbReference>
<keyword evidence="3" id="KW-1185">Reference proteome</keyword>
<dbReference type="EMBL" id="JBCEZU010000586">
    <property type="protein sequence ID" value="KAK9514948.1"/>
    <property type="molecule type" value="Genomic_DNA"/>
</dbReference>
<reference evidence="2 3" key="1">
    <citation type="journal article" date="2024" name="Genome Biol. Evol.">
        <title>Chromosome-level genome assembly of the viviparous eelpout Zoarces viviparus.</title>
        <authorList>
            <person name="Fuhrmann N."/>
            <person name="Brasseur M.V."/>
            <person name="Bakowski C.E."/>
            <person name="Podsiadlowski L."/>
            <person name="Prost S."/>
            <person name="Krehenwinkel H."/>
            <person name="Mayer C."/>
        </authorList>
    </citation>
    <scope>NUCLEOTIDE SEQUENCE [LARGE SCALE GENOMIC DNA]</scope>
    <source>
        <strain evidence="2">NO-MEL_2022_Ind0_liver</strain>
    </source>
</reference>
<gene>
    <name evidence="2" type="ORF">VZT92_025629</name>
</gene>
<feature type="compositionally biased region" description="Basic and acidic residues" evidence="1">
    <location>
        <begin position="61"/>
        <end position="73"/>
    </location>
</feature>
<accession>A0AAW1DXP1</accession>
<evidence type="ECO:0000313" key="2">
    <source>
        <dbReference type="EMBL" id="KAK9514948.1"/>
    </source>
</evidence>
<protein>
    <submittedName>
        <fullName evidence="2">Uncharacterized protein</fullName>
    </submittedName>
</protein>
<evidence type="ECO:0000313" key="3">
    <source>
        <dbReference type="Proteomes" id="UP001488805"/>
    </source>
</evidence>
<evidence type="ECO:0000256" key="1">
    <source>
        <dbReference type="SAM" id="MobiDB-lite"/>
    </source>
</evidence>
<sequence length="126" mass="13971">MSEERLTTGEGEGGGEMKIEMEAREGRDRREVREMRRDEGSKGSGRNVELLRQPRAVPGWNREREREREREPTGPEGQLNTSGQRCDSSLGAARNKQAVGCCQETELPCADFTHAATAVAVIKPAM</sequence>
<feature type="region of interest" description="Disordered" evidence="1">
    <location>
        <begin position="1"/>
        <end position="93"/>
    </location>
</feature>
<feature type="compositionally biased region" description="Basic and acidic residues" evidence="1">
    <location>
        <begin position="15"/>
        <end position="41"/>
    </location>
</feature>